<reference evidence="1" key="1">
    <citation type="submission" date="2023-08" db="EMBL/GenBank/DDBJ databases">
        <title>A de novo genome assembly of Solanum verrucosum Schlechtendal, a Mexican diploid species geographically isolated from the other diploid A-genome species in potato relatives.</title>
        <authorList>
            <person name="Hosaka K."/>
        </authorList>
    </citation>
    <scope>NUCLEOTIDE SEQUENCE</scope>
    <source>
        <tissue evidence="1">Young leaves</tissue>
    </source>
</reference>
<dbReference type="EMBL" id="CP133620">
    <property type="protein sequence ID" value="WMV48329.1"/>
    <property type="molecule type" value="Genomic_DNA"/>
</dbReference>
<evidence type="ECO:0000313" key="2">
    <source>
        <dbReference type="Proteomes" id="UP001234989"/>
    </source>
</evidence>
<dbReference type="Proteomes" id="UP001234989">
    <property type="component" value="Chromosome 9"/>
</dbReference>
<keyword evidence="2" id="KW-1185">Reference proteome</keyword>
<sequence length="64" mass="7150">MDFTSNVVPLLSYLYTQMQIGVVFPILDTPLQPTLFFLERIQLVGAPTSNALLPDLQQKQNTGL</sequence>
<dbReference type="AlphaFoldDB" id="A0AAF0UNE3"/>
<organism evidence="1 2">
    <name type="scientific">Solanum verrucosum</name>
    <dbReference type="NCBI Taxonomy" id="315347"/>
    <lineage>
        <taxon>Eukaryota</taxon>
        <taxon>Viridiplantae</taxon>
        <taxon>Streptophyta</taxon>
        <taxon>Embryophyta</taxon>
        <taxon>Tracheophyta</taxon>
        <taxon>Spermatophyta</taxon>
        <taxon>Magnoliopsida</taxon>
        <taxon>eudicotyledons</taxon>
        <taxon>Gunneridae</taxon>
        <taxon>Pentapetalae</taxon>
        <taxon>asterids</taxon>
        <taxon>lamiids</taxon>
        <taxon>Solanales</taxon>
        <taxon>Solanaceae</taxon>
        <taxon>Solanoideae</taxon>
        <taxon>Solaneae</taxon>
        <taxon>Solanum</taxon>
    </lineage>
</organism>
<proteinExistence type="predicted"/>
<name>A0AAF0UNE3_SOLVR</name>
<gene>
    <name evidence="1" type="ORF">MTR67_041714</name>
</gene>
<protein>
    <submittedName>
        <fullName evidence="1">Uncharacterized protein</fullName>
    </submittedName>
</protein>
<evidence type="ECO:0000313" key="1">
    <source>
        <dbReference type="EMBL" id="WMV48329.1"/>
    </source>
</evidence>
<accession>A0AAF0UNE3</accession>